<dbReference type="RefSeq" id="WP_203174354.1">
    <property type="nucleotide sequence ID" value="NZ_JAEVHM010000026.1"/>
</dbReference>
<evidence type="ECO:0000313" key="3">
    <source>
        <dbReference type="Proteomes" id="UP000601027"/>
    </source>
</evidence>
<sequence length="189" mass="20180">MATWDRSDVLALIAIAVAVVAIAAGALAAQRWGTRRGRITLMATASSLIPEGYIRESTKNLLKVTWRDIDVEDPHMVLIGIFNTGPRDISSAHFDGGKPLLVRLNCKMFGVTALSDHSVPMVSGAIGDEAVIQLGPHLLRKGEVWAVNVIVGGRPRPELVSPLIDTDVEDGTRPAKGLIDSTSTHSSRG</sequence>
<gene>
    <name evidence="2" type="ORF">JNW91_08580</name>
</gene>
<keyword evidence="3" id="KW-1185">Reference proteome</keyword>
<feature type="compositionally biased region" description="Polar residues" evidence="1">
    <location>
        <begin position="180"/>
        <end position="189"/>
    </location>
</feature>
<feature type="region of interest" description="Disordered" evidence="1">
    <location>
        <begin position="166"/>
        <end position="189"/>
    </location>
</feature>
<evidence type="ECO:0008006" key="4">
    <source>
        <dbReference type="Google" id="ProtNLM"/>
    </source>
</evidence>
<evidence type="ECO:0000256" key="1">
    <source>
        <dbReference type="SAM" id="MobiDB-lite"/>
    </source>
</evidence>
<accession>A0ABS1XRM5</accession>
<reference evidence="2 3" key="1">
    <citation type="submission" date="2021-01" db="EMBL/GenBank/DDBJ databases">
        <title>Draft genome sequence of Micromonospora sp. strain STR1_7.</title>
        <authorList>
            <person name="Karlyshev A."/>
            <person name="Jawad R."/>
        </authorList>
    </citation>
    <scope>NUCLEOTIDE SEQUENCE [LARGE SCALE GENOMIC DNA]</scope>
    <source>
        <strain evidence="2 3">STR1-7</strain>
    </source>
</reference>
<name>A0ABS1XRM5_9ACTN</name>
<proteinExistence type="predicted"/>
<dbReference type="EMBL" id="JAEVHM010000026">
    <property type="protein sequence ID" value="MBM0231907.1"/>
    <property type="molecule type" value="Genomic_DNA"/>
</dbReference>
<dbReference type="Proteomes" id="UP000601027">
    <property type="component" value="Unassembled WGS sequence"/>
</dbReference>
<evidence type="ECO:0000313" key="2">
    <source>
        <dbReference type="EMBL" id="MBM0231907.1"/>
    </source>
</evidence>
<organism evidence="2 3">
    <name type="scientific">Micromonospora parastrephiae</name>
    <dbReference type="NCBI Taxonomy" id="2806101"/>
    <lineage>
        <taxon>Bacteria</taxon>
        <taxon>Bacillati</taxon>
        <taxon>Actinomycetota</taxon>
        <taxon>Actinomycetes</taxon>
        <taxon>Micromonosporales</taxon>
        <taxon>Micromonosporaceae</taxon>
        <taxon>Micromonospora</taxon>
    </lineage>
</organism>
<comment type="caution">
    <text evidence="2">The sequence shown here is derived from an EMBL/GenBank/DDBJ whole genome shotgun (WGS) entry which is preliminary data.</text>
</comment>
<protein>
    <recommendedName>
        <fullName evidence="4">DUF4352 domain-containing protein</fullName>
    </recommendedName>
</protein>